<dbReference type="Proteomes" id="UP000265703">
    <property type="component" value="Unassembled WGS sequence"/>
</dbReference>
<keyword evidence="2" id="KW-1185">Reference proteome</keyword>
<evidence type="ECO:0000313" key="2">
    <source>
        <dbReference type="Proteomes" id="UP000265703"/>
    </source>
</evidence>
<name>A0A397SFQ1_9GLOM</name>
<gene>
    <name evidence="1" type="ORF">C1645_790784</name>
</gene>
<sequence>MQGRITKVLNMKIQDILAIIGDASYWYDEKRIKQLLKKGIELNTIKYFMKKLTQNWKS</sequence>
<organism evidence="1 2">
    <name type="scientific">Glomus cerebriforme</name>
    <dbReference type="NCBI Taxonomy" id="658196"/>
    <lineage>
        <taxon>Eukaryota</taxon>
        <taxon>Fungi</taxon>
        <taxon>Fungi incertae sedis</taxon>
        <taxon>Mucoromycota</taxon>
        <taxon>Glomeromycotina</taxon>
        <taxon>Glomeromycetes</taxon>
        <taxon>Glomerales</taxon>
        <taxon>Glomeraceae</taxon>
        <taxon>Glomus</taxon>
    </lineage>
</organism>
<protein>
    <submittedName>
        <fullName evidence="1">Uncharacterized protein</fullName>
    </submittedName>
</protein>
<accession>A0A397SFQ1</accession>
<evidence type="ECO:0000313" key="1">
    <source>
        <dbReference type="EMBL" id="RIA81264.1"/>
    </source>
</evidence>
<reference evidence="1 2" key="1">
    <citation type="submission" date="2018-06" db="EMBL/GenBank/DDBJ databases">
        <title>Comparative genomics reveals the genomic features of Rhizophagus irregularis, R. cerebriforme, R. diaphanum and Gigaspora rosea, and their symbiotic lifestyle signature.</title>
        <authorList>
            <person name="Morin E."/>
            <person name="San Clemente H."/>
            <person name="Chen E.C.H."/>
            <person name="De La Providencia I."/>
            <person name="Hainaut M."/>
            <person name="Kuo A."/>
            <person name="Kohler A."/>
            <person name="Murat C."/>
            <person name="Tang N."/>
            <person name="Roy S."/>
            <person name="Loubradou J."/>
            <person name="Henrissat B."/>
            <person name="Grigoriev I.V."/>
            <person name="Corradi N."/>
            <person name="Roux C."/>
            <person name="Martin F.M."/>
        </authorList>
    </citation>
    <scope>NUCLEOTIDE SEQUENCE [LARGE SCALE GENOMIC DNA]</scope>
    <source>
        <strain evidence="1 2">DAOM 227022</strain>
    </source>
</reference>
<dbReference type="EMBL" id="QKYT01000822">
    <property type="protein sequence ID" value="RIA81264.1"/>
    <property type="molecule type" value="Genomic_DNA"/>
</dbReference>
<proteinExistence type="predicted"/>
<dbReference type="AlphaFoldDB" id="A0A397SFQ1"/>
<comment type="caution">
    <text evidence="1">The sequence shown here is derived from an EMBL/GenBank/DDBJ whole genome shotgun (WGS) entry which is preliminary data.</text>
</comment>